<dbReference type="InterPro" id="IPR011006">
    <property type="entry name" value="CheY-like_superfamily"/>
</dbReference>
<dbReference type="CDD" id="cd00130">
    <property type="entry name" value="PAS"/>
    <property type="match status" value="3"/>
</dbReference>
<dbReference type="InterPro" id="IPR036097">
    <property type="entry name" value="HisK_dim/P_sf"/>
</dbReference>
<evidence type="ECO:0000256" key="7">
    <source>
        <dbReference type="ARBA" id="ARBA00022553"/>
    </source>
</evidence>
<keyword evidence="6" id="KW-1003">Cell membrane</keyword>
<feature type="domain" description="PAC" evidence="24">
    <location>
        <begin position="357"/>
        <end position="409"/>
    </location>
</feature>
<evidence type="ECO:0000259" key="23">
    <source>
        <dbReference type="PROSITE" id="PS50112"/>
    </source>
</evidence>
<keyword evidence="15" id="KW-0472">Membrane</keyword>
<keyword evidence="14" id="KW-0902">Two-component regulatory system</keyword>
<dbReference type="SMART" id="SM00387">
    <property type="entry name" value="HATPase_c"/>
    <property type="match status" value="1"/>
</dbReference>
<keyword evidence="9" id="KW-0812">Transmembrane</keyword>
<dbReference type="OrthoDB" id="9804263at2"/>
<dbReference type="PROSITE" id="PS50109">
    <property type="entry name" value="HIS_KIN"/>
    <property type="match status" value="1"/>
</dbReference>
<reference evidence="25 26" key="1">
    <citation type="submission" date="2015-09" db="EMBL/GenBank/DDBJ databases">
        <title>Genome sequence of Acetobacterium wieringae DSM 1911.</title>
        <authorList>
            <person name="Poehlein A."/>
            <person name="Bengelsdorf F.R."/>
            <person name="Schiel-Bengelsdorf B."/>
            <person name="Duerre P."/>
            <person name="Daniel R."/>
        </authorList>
    </citation>
    <scope>NUCLEOTIDE SEQUENCE [LARGE SCALE GENOMIC DNA]</scope>
    <source>
        <strain evidence="25 26">DSM 1911</strain>
    </source>
</reference>
<comment type="caution">
    <text evidence="25">The sequence shown here is derived from an EMBL/GenBank/DDBJ whole genome shotgun (WGS) entry which is preliminary data.</text>
</comment>
<dbReference type="Pfam" id="PF00072">
    <property type="entry name" value="Response_reg"/>
    <property type="match status" value="1"/>
</dbReference>
<accession>A0A1F2PFT1</accession>
<keyword evidence="25" id="KW-0378">Hydrolase</keyword>
<keyword evidence="8 25" id="KW-0808">Transferase</keyword>
<dbReference type="GO" id="GO:0016787">
    <property type="term" value="F:hydrolase activity"/>
    <property type="evidence" value="ECO:0007669"/>
    <property type="project" value="UniProtKB-KW"/>
</dbReference>
<evidence type="ECO:0000256" key="5">
    <source>
        <dbReference type="ARBA" id="ARBA00018672"/>
    </source>
</evidence>
<dbReference type="AlphaFoldDB" id="A0A1F2PFT1"/>
<dbReference type="PRINTS" id="PR00344">
    <property type="entry name" value="BCTRLSENSOR"/>
</dbReference>
<evidence type="ECO:0000256" key="13">
    <source>
        <dbReference type="ARBA" id="ARBA00022989"/>
    </source>
</evidence>
<dbReference type="RefSeq" id="WP_084633736.1">
    <property type="nucleotide sequence ID" value="NZ_LKEU01000039.1"/>
</dbReference>
<dbReference type="SUPFAM" id="SSF55785">
    <property type="entry name" value="PYP-like sensor domain (PAS domain)"/>
    <property type="match status" value="4"/>
</dbReference>
<keyword evidence="13" id="KW-1133">Transmembrane helix</keyword>
<dbReference type="InterPro" id="IPR000014">
    <property type="entry name" value="PAS"/>
</dbReference>
<evidence type="ECO:0000256" key="1">
    <source>
        <dbReference type="ARBA" id="ARBA00000085"/>
    </source>
</evidence>
<dbReference type="STRING" id="52694.ACWI_30060"/>
<proteinExistence type="inferred from homology"/>
<evidence type="ECO:0000256" key="19">
    <source>
        <dbReference type="ARBA" id="ARBA00074306"/>
    </source>
</evidence>
<dbReference type="InterPro" id="IPR036641">
    <property type="entry name" value="HPT_dom_sf"/>
</dbReference>
<evidence type="ECO:0000256" key="10">
    <source>
        <dbReference type="ARBA" id="ARBA00022741"/>
    </source>
</evidence>
<dbReference type="SUPFAM" id="SSF52172">
    <property type="entry name" value="CheY-like"/>
    <property type="match status" value="1"/>
</dbReference>
<dbReference type="SMART" id="SM00086">
    <property type="entry name" value="PAC"/>
    <property type="match status" value="3"/>
</dbReference>
<dbReference type="SMART" id="SM00091">
    <property type="entry name" value="PAS"/>
    <property type="match status" value="4"/>
</dbReference>
<dbReference type="Pfam" id="PF13426">
    <property type="entry name" value="PAS_9"/>
    <property type="match status" value="2"/>
</dbReference>
<dbReference type="PANTHER" id="PTHR45339:SF1">
    <property type="entry name" value="HYBRID SIGNAL TRANSDUCTION HISTIDINE KINASE J"/>
    <property type="match status" value="1"/>
</dbReference>
<dbReference type="Pfam" id="PF00512">
    <property type="entry name" value="HisKA"/>
    <property type="match status" value="1"/>
</dbReference>
<dbReference type="GO" id="GO:0005886">
    <property type="term" value="C:plasma membrane"/>
    <property type="evidence" value="ECO:0007669"/>
    <property type="project" value="UniProtKB-SubCell"/>
</dbReference>
<dbReference type="Pfam" id="PF08447">
    <property type="entry name" value="PAS_3"/>
    <property type="match status" value="1"/>
</dbReference>
<keyword evidence="7 20" id="KW-0597">Phosphoprotein</keyword>
<dbReference type="InterPro" id="IPR001610">
    <property type="entry name" value="PAC"/>
</dbReference>
<comment type="catalytic activity">
    <reaction evidence="1">
        <text>ATP + protein L-histidine = ADP + protein N-phospho-L-histidine.</text>
        <dbReference type="EC" id="2.7.13.3"/>
    </reaction>
</comment>
<dbReference type="PANTHER" id="PTHR45339">
    <property type="entry name" value="HYBRID SIGNAL TRANSDUCTION HISTIDINE KINASE J"/>
    <property type="match status" value="1"/>
</dbReference>
<keyword evidence="11 25" id="KW-0418">Kinase</keyword>
<dbReference type="InterPro" id="IPR036890">
    <property type="entry name" value="HATPase_C_sf"/>
</dbReference>
<dbReference type="PROSITE" id="PS50110">
    <property type="entry name" value="RESPONSE_REGULATORY"/>
    <property type="match status" value="1"/>
</dbReference>
<sequence>MDEMRLHLKNKDKAWLVSTLNSAGDAIITCDLDNQLDFANAEALRILGRRLSDVLGKPLNDVLRLYRDGQQEPIQFWEYGENNQVTTAVGLPRRSYYLRPDGHKSYLSAHLSPLLSDVGDYLGKVVVFRDISRIIEAEKTIKKERNNLKMMFDLLPTSMLVIDEEQSITRVNQAFLKTFKLEETQVTGKAFGDALVCVFSANGGCGYSLNCSSCQFRRIVTRAISDKAVVRDKSIRVNFIHQASEEIRYINLNVLPIVTANHAEFIITLDDITEQVYYEKGLKEARESSLSILDSLPVMIFRIDHDHRCDFINQTFKAFMNIARESFLEDIRSHMKKADQTRFIDILKDSLEEQSNFNMELELLAPNNTYRTFRGMGRPFYDKNREYAGMIGMFLDIHDERFAEELFIKSQKKYYSLFKYMDSSISYFKALYDEGRNLVDAELVEMNLATERLFGIKRDEVIGHKLSEMGFLETEESQGLFNRFQEVFSCGENIQLEEYYMIRLKKWVEASIYSPEAGYIAVLSSDIDSKKKTEIKLKQAIARSEEANRAKSEFLANMSHEIRTPLNGIVGMIDLTALEPLTEEQQDNLRTAKVCVSSLIGIINDILDFAKMEAGKLMINPMSFNLMDLIESTVKAHKKHALEKGLDLSVDYRSIISNFVIGDSMRLKQIINNLLSNAIKFTNTGSVKIIVSQEPVPEKNYEIIQKIAITDTGIGIDVKDYSMLFKSFTQIDGSYTREYGGTGLGLVITKQLLEMMGGGVTFSSQLGVGSTFSVFLPMLVTKKPGQTAMDTRDDSSFSECQILLVEDDPVNQIVVAKLLKSMGAVVDVAENGVAGIDAATQKKYDLILMDIQMPKMDGLEASRIIRGGQHYNPSDGYLYKQENHLNQKTPIIALTAFALKGDEASFKASGMDGYLSKPVDRFEMQSLLKKYLDNKQQAKNQFVPLATNRFDVHVQLMSEAALIKPPKPNGQDPNAVTQKIDQLQQLLDQENLELMEVIAHQLKGIFEGMNAEELKNLVFKMELAIRKSRIGAVSEYLEQIAAIWYAQKAGAAREN</sequence>
<evidence type="ECO:0000256" key="20">
    <source>
        <dbReference type="PROSITE-ProRule" id="PRU00169"/>
    </source>
</evidence>
<feature type="domain" description="PAS" evidence="23">
    <location>
        <begin position="440"/>
        <end position="491"/>
    </location>
</feature>
<evidence type="ECO:0000256" key="4">
    <source>
        <dbReference type="ARBA" id="ARBA00012438"/>
    </source>
</evidence>
<evidence type="ECO:0000256" key="16">
    <source>
        <dbReference type="ARBA" id="ARBA00024867"/>
    </source>
</evidence>
<feature type="domain" description="PAS" evidence="23">
    <location>
        <begin position="12"/>
        <end position="66"/>
    </location>
</feature>
<dbReference type="SUPFAM" id="SSF55874">
    <property type="entry name" value="ATPase domain of HSP90 chaperone/DNA topoisomerase II/histidine kinase"/>
    <property type="match status" value="1"/>
</dbReference>
<evidence type="ECO:0000256" key="8">
    <source>
        <dbReference type="ARBA" id="ARBA00022679"/>
    </source>
</evidence>
<keyword evidence="10" id="KW-0547">Nucleotide-binding</keyword>
<feature type="domain" description="Response regulatory" evidence="22">
    <location>
        <begin position="801"/>
        <end position="932"/>
    </location>
</feature>
<organism evidence="25 26">
    <name type="scientific">Acetobacterium wieringae</name>
    <dbReference type="NCBI Taxonomy" id="52694"/>
    <lineage>
        <taxon>Bacteria</taxon>
        <taxon>Bacillati</taxon>
        <taxon>Bacillota</taxon>
        <taxon>Clostridia</taxon>
        <taxon>Eubacteriales</taxon>
        <taxon>Eubacteriaceae</taxon>
        <taxon>Acetobacterium</taxon>
    </lineage>
</organism>
<dbReference type="GO" id="GO:0000155">
    <property type="term" value="F:phosphorelay sensor kinase activity"/>
    <property type="evidence" value="ECO:0007669"/>
    <property type="project" value="InterPro"/>
</dbReference>
<dbReference type="Gene3D" id="1.10.287.130">
    <property type="match status" value="1"/>
</dbReference>
<dbReference type="Proteomes" id="UP000176244">
    <property type="component" value="Unassembled WGS sequence"/>
</dbReference>
<evidence type="ECO:0000256" key="12">
    <source>
        <dbReference type="ARBA" id="ARBA00022840"/>
    </source>
</evidence>
<dbReference type="SUPFAM" id="SSF47226">
    <property type="entry name" value="Histidine-containing phosphotransfer domain, HPT domain"/>
    <property type="match status" value="1"/>
</dbReference>
<comment type="subcellular location">
    <subcellularLocation>
        <location evidence="2">Cell membrane</location>
        <topology evidence="2">Multi-pass membrane protein</topology>
    </subcellularLocation>
</comment>
<protein>
    <recommendedName>
        <fullName evidence="19">Circadian input-output histidine kinase CikA</fullName>
        <ecNumber evidence="4">2.7.13.3</ecNumber>
    </recommendedName>
    <alternativeName>
        <fullName evidence="18">Sensory/regulatory protein RpfC</fullName>
    </alternativeName>
    <alternativeName>
        <fullName evidence="5">Stage 0 sporulation protein A homolog</fullName>
    </alternativeName>
</protein>
<dbReference type="SMART" id="SM00448">
    <property type="entry name" value="REC"/>
    <property type="match status" value="1"/>
</dbReference>
<dbReference type="InterPro" id="IPR003594">
    <property type="entry name" value="HATPase_dom"/>
</dbReference>
<dbReference type="CDD" id="cd17546">
    <property type="entry name" value="REC_hyHK_CKI1_RcsC-like"/>
    <property type="match status" value="1"/>
</dbReference>
<dbReference type="InterPro" id="IPR001789">
    <property type="entry name" value="Sig_transdc_resp-reg_receiver"/>
</dbReference>
<gene>
    <name evidence="25" type="primary">luxQ_1</name>
    <name evidence="25" type="ORF">ACWI_30060</name>
</gene>
<dbReference type="SUPFAM" id="SSF47384">
    <property type="entry name" value="Homodimeric domain of signal transducing histidine kinase"/>
    <property type="match status" value="1"/>
</dbReference>
<dbReference type="InterPro" id="IPR003661">
    <property type="entry name" value="HisK_dim/P_dom"/>
</dbReference>
<feature type="domain" description="PAC" evidence="24">
    <location>
        <begin position="91"/>
        <end position="143"/>
    </location>
</feature>
<comment type="function">
    <text evidence="16">May play the central regulatory role in sporulation. It may be an element of the effector pathway responsible for the activation of sporulation genes in response to nutritional stress. Spo0A may act in concert with spo0H (a sigma factor) to control the expression of some genes that are critical to the sporulation process.</text>
</comment>
<evidence type="ECO:0000256" key="3">
    <source>
        <dbReference type="ARBA" id="ARBA00006402"/>
    </source>
</evidence>
<dbReference type="PROSITE" id="PS50112">
    <property type="entry name" value="PAS"/>
    <property type="match status" value="3"/>
</dbReference>
<evidence type="ECO:0000256" key="14">
    <source>
        <dbReference type="ARBA" id="ARBA00023012"/>
    </source>
</evidence>
<evidence type="ECO:0000313" key="26">
    <source>
        <dbReference type="Proteomes" id="UP000176244"/>
    </source>
</evidence>
<dbReference type="Gene3D" id="3.30.565.10">
    <property type="entry name" value="Histidine kinase-like ATPase, C-terminal domain"/>
    <property type="match status" value="1"/>
</dbReference>
<evidence type="ECO:0000259" key="22">
    <source>
        <dbReference type="PROSITE" id="PS50110"/>
    </source>
</evidence>
<keyword evidence="12" id="KW-0067">ATP-binding</keyword>
<dbReference type="Gene3D" id="3.40.50.2300">
    <property type="match status" value="1"/>
</dbReference>
<dbReference type="InterPro" id="IPR013655">
    <property type="entry name" value="PAS_fold_3"/>
</dbReference>
<dbReference type="InterPro" id="IPR035965">
    <property type="entry name" value="PAS-like_dom_sf"/>
</dbReference>
<dbReference type="Pfam" id="PF02518">
    <property type="entry name" value="HATPase_c"/>
    <property type="match status" value="1"/>
</dbReference>
<dbReference type="SMART" id="SM00388">
    <property type="entry name" value="HisKA"/>
    <property type="match status" value="1"/>
</dbReference>
<dbReference type="InterPro" id="IPR000700">
    <property type="entry name" value="PAS-assoc_C"/>
</dbReference>
<dbReference type="EC" id="2.7.13.3" evidence="4"/>
<dbReference type="EMBL" id="LKEU01000039">
    <property type="protein sequence ID" value="OFV69551.1"/>
    <property type="molecule type" value="Genomic_DNA"/>
</dbReference>
<feature type="domain" description="PAS" evidence="23">
    <location>
        <begin position="144"/>
        <end position="189"/>
    </location>
</feature>
<dbReference type="GO" id="GO:0005524">
    <property type="term" value="F:ATP binding"/>
    <property type="evidence" value="ECO:0007669"/>
    <property type="project" value="UniProtKB-KW"/>
</dbReference>
<dbReference type="FunFam" id="3.30.565.10:FF:000010">
    <property type="entry name" value="Sensor histidine kinase RcsC"/>
    <property type="match status" value="1"/>
</dbReference>
<name>A0A1F2PFT1_9FIRM</name>
<dbReference type="NCBIfam" id="TIGR00229">
    <property type="entry name" value="sensory_box"/>
    <property type="match status" value="1"/>
</dbReference>
<evidence type="ECO:0000256" key="9">
    <source>
        <dbReference type="ARBA" id="ARBA00022692"/>
    </source>
</evidence>
<dbReference type="CDD" id="cd16922">
    <property type="entry name" value="HATPase_EvgS-ArcB-TorS-like"/>
    <property type="match status" value="1"/>
</dbReference>
<feature type="modified residue" description="4-aspartylphosphate" evidence="20">
    <location>
        <position position="850"/>
    </location>
</feature>
<comment type="similarity">
    <text evidence="3">In the N-terminal section; belongs to the phytochrome family.</text>
</comment>
<dbReference type="Pfam" id="PF08448">
    <property type="entry name" value="PAS_4"/>
    <property type="match status" value="1"/>
</dbReference>
<comment type="subunit">
    <text evidence="17">At low DSF concentrations, interacts with RpfF.</text>
</comment>
<evidence type="ECO:0000256" key="6">
    <source>
        <dbReference type="ARBA" id="ARBA00022475"/>
    </source>
</evidence>
<dbReference type="PROSITE" id="PS50113">
    <property type="entry name" value="PAC"/>
    <property type="match status" value="2"/>
</dbReference>
<evidence type="ECO:0000256" key="15">
    <source>
        <dbReference type="ARBA" id="ARBA00023136"/>
    </source>
</evidence>
<dbReference type="CDD" id="cd00082">
    <property type="entry name" value="HisKA"/>
    <property type="match status" value="1"/>
</dbReference>
<evidence type="ECO:0000259" key="21">
    <source>
        <dbReference type="PROSITE" id="PS50109"/>
    </source>
</evidence>
<dbReference type="InterPro" id="IPR004358">
    <property type="entry name" value="Sig_transdc_His_kin-like_C"/>
</dbReference>
<evidence type="ECO:0000256" key="2">
    <source>
        <dbReference type="ARBA" id="ARBA00004651"/>
    </source>
</evidence>
<dbReference type="InterPro" id="IPR013656">
    <property type="entry name" value="PAS_4"/>
</dbReference>
<dbReference type="Gene3D" id="1.20.120.160">
    <property type="entry name" value="HPT domain"/>
    <property type="match status" value="1"/>
</dbReference>
<dbReference type="FunFam" id="1.10.287.130:FF:000002">
    <property type="entry name" value="Two-component osmosensing histidine kinase"/>
    <property type="match status" value="1"/>
</dbReference>
<evidence type="ECO:0000256" key="11">
    <source>
        <dbReference type="ARBA" id="ARBA00022777"/>
    </source>
</evidence>
<dbReference type="InterPro" id="IPR005467">
    <property type="entry name" value="His_kinase_dom"/>
</dbReference>
<feature type="domain" description="Histidine kinase" evidence="21">
    <location>
        <begin position="557"/>
        <end position="780"/>
    </location>
</feature>
<evidence type="ECO:0000256" key="17">
    <source>
        <dbReference type="ARBA" id="ARBA00064003"/>
    </source>
</evidence>
<evidence type="ECO:0000259" key="24">
    <source>
        <dbReference type="PROSITE" id="PS50113"/>
    </source>
</evidence>
<evidence type="ECO:0000256" key="18">
    <source>
        <dbReference type="ARBA" id="ARBA00068150"/>
    </source>
</evidence>
<dbReference type="Gene3D" id="3.30.450.20">
    <property type="entry name" value="PAS domain"/>
    <property type="match status" value="4"/>
</dbReference>
<evidence type="ECO:0000313" key="25">
    <source>
        <dbReference type="EMBL" id="OFV69551.1"/>
    </source>
</evidence>